<evidence type="ECO:0000256" key="11">
    <source>
        <dbReference type="ARBA" id="ARBA00023128"/>
    </source>
</evidence>
<keyword evidence="9" id="KW-0408">Iron</keyword>
<comment type="subcellular location">
    <subcellularLocation>
        <location evidence="2">Mitochondrion</location>
    </subcellularLocation>
</comment>
<sequence length="111" mass="12003">MGGQPSVLDKPEASFIKAAVAENCVVVFSKTSCPYCHSTKKLFQDLGVQPQVYELNQRSDGEAIQDVLSEMTGARTVPRVFVNGQCIGGNSDTQSLHKSGKLLQLIQQCSN</sequence>
<keyword evidence="11" id="KW-0496">Mitochondrion</keyword>
<evidence type="ECO:0000256" key="1">
    <source>
        <dbReference type="ARBA" id="ARBA00002549"/>
    </source>
</evidence>
<keyword evidence="5" id="KW-0001">2Fe-2S</keyword>
<comment type="function">
    <text evidence="15">Glutathione-dependent oxidoreductase that facilitates the maintenance of mitochondrial redox homeostasis upon induction of apoptosis by oxidative stress. Involved in response to hydrogen peroxide and regulation of apoptosis caused by oxidative stress. Acts as a very efficient catalyst of monothiol reactions because of its high affinity for protein glutathione-mixed disulfides. Can receive electrons not only from glutathione (GSH), but also from thioredoxin reductase supporting both monothiol and dithiol reactions. Efficiently catalyzes both glutathionylation and deglutathionylation of mitochondrial complex I, which in turn regulates the superoxide production by the complex. Overexpression decreases the susceptibility to apoptosis and prevents loss of cardiolipin and cytochrome c release.</text>
</comment>
<dbReference type="InterPro" id="IPR014025">
    <property type="entry name" value="Glutaredoxin_subgr"/>
</dbReference>
<dbReference type="PRINTS" id="PR00160">
    <property type="entry name" value="GLUTAREDOXIN"/>
</dbReference>
<accession>A0A9D4CLQ9</accession>
<keyword evidence="10" id="KW-0411">Iron-sulfur</keyword>
<evidence type="ECO:0000256" key="2">
    <source>
        <dbReference type="ARBA" id="ARBA00004173"/>
    </source>
</evidence>
<evidence type="ECO:0000256" key="7">
    <source>
        <dbReference type="ARBA" id="ARBA00022946"/>
    </source>
</evidence>
<evidence type="ECO:0000256" key="4">
    <source>
        <dbReference type="ARBA" id="ARBA00022448"/>
    </source>
</evidence>
<dbReference type="PANTHER" id="PTHR46679">
    <property type="match status" value="1"/>
</dbReference>
<dbReference type="Gene3D" id="3.40.30.10">
    <property type="entry name" value="Glutaredoxin"/>
    <property type="match status" value="1"/>
</dbReference>
<comment type="similarity">
    <text evidence="3">Belongs to the glutaredoxin family.</text>
</comment>
<proteinExistence type="inferred from homology"/>
<dbReference type="GO" id="GO:0046872">
    <property type="term" value="F:metal ion binding"/>
    <property type="evidence" value="ECO:0007669"/>
    <property type="project" value="UniProtKB-KW"/>
</dbReference>
<evidence type="ECO:0000313" key="20">
    <source>
        <dbReference type="Proteomes" id="UP000828390"/>
    </source>
</evidence>
<name>A0A9D4CLQ9_DREPO</name>
<dbReference type="FunFam" id="3.40.30.10:FF:000026">
    <property type="entry name" value="Glutaredoxin 2"/>
    <property type="match status" value="1"/>
</dbReference>
<dbReference type="AlphaFoldDB" id="A0A9D4CLQ9"/>
<dbReference type="SUPFAM" id="SSF52833">
    <property type="entry name" value="Thioredoxin-like"/>
    <property type="match status" value="1"/>
</dbReference>
<feature type="domain" description="Glutaredoxin" evidence="18">
    <location>
        <begin position="25"/>
        <end position="87"/>
    </location>
</feature>
<evidence type="ECO:0000256" key="3">
    <source>
        <dbReference type="ARBA" id="ARBA00007787"/>
    </source>
</evidence>
<evidence type="ECO:0000313" key="19">
    <source>
        <dbReference type="EMBL" id="KAH3727698.1"/>
    </source>
</evidence>
<dbReference type="GO" id="GO:0005739">
    <property type="term" value="C:mitochondrion"/>
    <property type="evidence" value="ECO:0007669"/>
    <property type="project" value="UniProtKB-SubCell"/>
</dbReference>
<keyword evidence="14" id="KW-0676">Redox-active center</keyword>
<dbReference type="NCBIfam" id="TIGR02180">
    <property type="entry name" value="GRX_euk"/>
    <property type="match status" value="1"/>
</dbReference>
<dbReference type="PROSITE" id="PS00195">
    <property type="entry name" value="GLUTAREDOXIN_1"/>
    <property type="match status" value="1"/>
</dbReference>
<dbReference type="EMBL" id="JAIWYP010000012">
    <property type="protein sequence ID" value="KAH3727698.1"/>
    <property type="molecule type" value="Genomic_DNA"/>
</dbReference>
<dbReference type="InterPro" id="IPR002109">
    <property type="entry name" value="Glutaredoxin"/>
</dbReference>
<evidence type="ECO:0000256" key="5">
    <source>
        <dbReference type="ARBA" id="ARBA00022714"/>
    </source>
</evidence>
<evidence type="ECO:0000256" key="12">
    <source>
        <dbReference type="ARBA" id="ARBA00023157"/>
    </source>
</evidence>
<reference evidence="19" key="1">
    <citation type="journal article" date="2019" name="bioRxiv">
        <title>The Genome of the Zebra Mussel, Dreissena polymorpha: A Resource for Invasive Species Research.</title>
        <authorList>
            <person name="McCartney M.A."/>
            <person name="Auch B."/>
            <person name="Kono T."/>
            <person name="Mallez S."/>
            <person name="Zhang Y."/>
            <person name="Obille A."/>
            <person name="Becker A."/>
            <person name="Abrahante J.E."/>
            <person name="Garbe J."/>
            <person name="Badalamenti J.P."/>
            <person name="Herman A."/>
            <person name="Mangelson H."/>
            <person name="Liachko I."/>
            <person name="Sullivan S."/>
            <person name="Sone E.D."/>
            <person name="Koren S."/>
            <person name="Silverstein K.A.T."/>
            <person name="Beckman K.B."/>
            <person name="Gohl D.M."/>
        </authorList>
    </citation>
    <scope>NUCLEOTIDE SEQUENCE</scope>
    <source>
        <strain evidence="19">Duluth1</strain>
        <tissue evidence="19">Whole animal</tissue>
    </source>
</reference>
<protein>
    <recommendedName>
        <fullName evidence="17">Glutaredoxin-2, mitochondrial</fullName>
    </recommendedName>
</protein>
<evidence type="ECO:0000256" key="9">
    <source>
        <dbReference type="ARBA" id="ARBA00023004"/>
    </source>
</evidence>
<dbReference type="PANTHER" id="PTHR46679:SF1">
    <property type="entry name" value="GLUTAREDOXIN-2, MITOCHONDRIAL"/>
    <property type="match status" value="1"/>
</dbReference>
<organism evidence="19 20">
    <name type="scientific">Dreissena polymorpha</name>
    <name type="common">Zebra mussel</name>
    <name type="synonym">Mytilus polymorpha</name>
    <dbReference type="NCBI Taxonomy" id="45954"/>
    <lineage>
        <taxon>Eukaryota</taxon>
        <taxon>Metazoa</taxon>
        <taxon>Spiralia</taxon>
        <taxon>Lophotrochozoa</taxon>
        <taxon>Mollusca</taxon>
        <taxon>Bivalvia</taxon>
        <taxon>Autobranchia</taxon>
        <taxon>Heteroconchia</taxon>
        <taxon>Euheterodonta</taxon>
        <taxon>Imparidentia</taxon>
        <taxon>Neoheterodontei</taxon>
        <taxon>Myida</taxon>
        <taxon>Dreissenoidea</taxon>
        <taxon>Dreissenidae</taxon>
        <taxon>Dreissena</taxon>
    </lineage>
</organism>
<keyword evidence="4" id="KW-0813">Transport</keyword>
<keyword evidence="7" id="KW-0809">Transit peptide</keyword>
<comment type="subunit">
    <text evidence="16">Monomer; active form. Homodimer; inactive form. The homodimer is probably linked by 1 2Fe-2S cluster.</text>
</comment>
<evidence type="ECO:0000256" key="16">
    <source>
        <dbReference type="ARBA" id="ARBA00038558"/>
    </source>
</evidence>
<evidence type="ECO:0000259" key="18">
    <source>
        <dbReference type="Pfam" id="PF00462"/>
    </source>
</evidence>
<dbReference type="Pfam" id="PF00462">
    <property type="entry name" value="Glutaredoxin"/>
    <property type="match status" value="1"/>
</dbReference>
<dbReference type="InterPro" id="IPR011767">
    <property type="entry name" value="GLR_AS"/>
</dbReference>
<evidence type="ECO:0000256" key="8">
    <source>
        <dbReference type="ARBA" id="ARBA00022982"/>
    </source>
</evidence>
<dbReference type="GO" id="GO:0015035">
    <property type="term" value="F:protein-disulfide reductase activity"/>
    <property type="evidence" value="ECO:0007669"/>
    <property type="project" value="TreeGrafter"/>
</dbReference>
<gene>
    <name evidence="19" type="ORF">DPMN_053641</name>
</gene>
<dbReference type="InterPro" id="IPR011899">
    <property type="entry name" value="Glutaredoxin_euk/vir"/>
</dbReference>
<dbReference type="PROSITE" id="PS51354">
    <property type="entry name" value="GLUTAREDOXIN_2"/>
    <property type="match status" value="1"/>
</dbReference>
<dbReference type="InterPro" id="IPR036249">
    <property type="entry name" value="Thioredoxin-like_sf"/>
</dbReference>
<keyword evidence="20" id="KW-1185">Reference proteome</keyword>
<dbReference type="Proteomes" id="UP000828390">
    <property type="component" value="Unassembled WGS sequence"/>
</dbReference>
<evidence type="ECO:0000256" key="17">
    <source>
        <dbReference type="ARBA" id="ARBA00039819"/>
    </source>
</evidence>
<comment type="function">
    <text evidence="1">Has a glutathione-disulfide oxidoreductase activity in the presence of NADPH and glutathione reductase. Reduces low molecular weight disulfides and proteins.</text>
</comment>
<keyword evidence="6" id="KW-0479">Metal-binding</keyword>
<comment type="caution">
    <text evidence="19">The sequence shown here is derived from an EMBL/GenBank/DDBJ whole genome shotgun (WGS) entry which is preliminary data.</text>
</comment>
<evidence type="ECO:0000256" key="13">
    <source>
        <dbReference type="ARBA" id="ARBA00023206"/>
    </source>
</evidence>
<evidence type="ECO:0000256" key="6">
    <source>
        <dbReference type="ARBA" id="ARBA00022723"/>
    </source>
</evidence>
<evidence type="ECO:0000256" key="15">
    <source>
        <dbReference type="ARBA" id="ARBA00037470"/>
    </source>
</evidence>
<keyword evidence="8" id="KW-0249">Electron transport</keyword>
<dbReference type="GO" id="GO:0051537">
    <property type="term" value="F:2 iron, 2 sulfur cluster binding"/>
    <property type="evidence" value="ECO:0007669"/>
    <property type="project" value="UniProtKB-KW"/>
</dbReference>
<dbReference type="CDD" id="cd03419">
    <property type="entry name" value="GRX_GRXh_1_2_like"/>
    <property type="match status" value="1"/>
</dbReference>
<evidence type="ECO:0000256" key="14">
    <source>
        <dbReference type="ARBA" id="ARBA00023284"/>
    </source>
</evidence>
<keyword evidence="13" id="KW-0318">Glutathionylation</keyword>
<reference evidence="19" key="2">
    <citation type="submission" date="2020-11" db="EMBL/GenBank/DDBJ databases">
        <authorList>
            <person name="McCartney M.A."/>
            <person name="Auch B."/>
            <person name="Kono T."/>
            <person name="Mallez S."/>
            <person name="Becker A."/>
            <person name="Gohl D.M."/>
            <person name="Silverstein K.A.T."/>
            <person name="Koren S."/>
            <person name="Bechman K.B."/>
            <person name="Herman A."/>
            <person name="Abrahante J.E."/>
            <person name="Garbe J."/>
        </authorList>
    </citation>
    <scope>NUCLEOTIDE SEQUENCE</scope>
    <source>
        <strain evidence="19">Duluth1</strain>
        <tissue evidence="19">Whole animal</tissue>
    </source>
</reference>
<evidence type="ECO:0000256" key="10">
    <source>
        <dbReference type="ARBA" id="ARBA00023014"/>
    </source>
</evidence>
<keyword evidence="12" id="KW-1015">Disulfide bond</keyword>